<organism evidence="2 3">
    <name type="scientific">Acetobacter pasteurianus NBRC 3278</name>
    <dbReference type="NCBI Taxonomy" id="1226660"/>
    <lineage>
        <taxon>Bacteria</taxon>
        <taxon>Pseudomonadati</taxon>
        <taxon>Pseudomonadota</taxon>
        <taxon>Alphaproteobacteria</taxon>
        <taxon>Acetobacterales</taxon>
        <taxon>Acetobacteraceae</taxon>
        <taxon>Acetobacter</taxon>
    </lineage>
</organism>
<reference evidence="2 3" key="1">
    <citation type="submission" date="2016-06" db="EMBL/GenBank/DDBJ databases">
        <title>Acetobacter pasteurianus NBRC 3278 whole genome sequencing project.</title>
        <authorList>
            <person name="Matsutani M."/>
            <person name="Shiwa Y."/>
            <person name="Okamoto-Kainuma A."/>
            <person name="Ishikawa M."/>
            <person name="Koizumi Y."/>
            <person name="Yoshikawa H."/>
            <person name="Yakushi T."/>
            <person name="Matsushita K."/>
        </authorList>
    </citation>
    <scope>NUCLEOTIDE SEQUENCE [LARGE SCALE GENOMIC DNA]</scope>
    <source>
        <strain evidence="2 3">NBRC 3278</strain>
    </source>
</reference>
<dbReference type="EMBL" id="BDEV01000042">
    <property type="protein sequence ID" value="GCD62304.1"/>
    <property type="molecule type" value="Genomic_DNA"/>
</dbReference>
<evidence type="ECO:0000313" key="2">
    <source>
        <dbReference type="EMBL" id="GCD62304.1"/>
    </source>
</evidence>
<dbReference type="RefSeq" id="WP_124297034.1">
    <property type="nucleotide sequence ID" value="NZ_BDEV01000042.1"/>
</dbReference>
<evidence type="ECO:0000256" key="1">
    <source>
        <dbReference type="SAM" id="MobiDB-lite"/>
    </source>
</evidence>
<dbReference type="Proteomes" id="UP000287385">
    <property type="component" value="Unassembled WGS sequence"/>
</dbReference>
<feature type="region of interest" description="Disordered" evidence="1">
    <location>
        <begin position="64"/>
        <end position="83"/>
    </location>
</feature>
<gene>
    <name evidence="2" type="ORF">NBRC3278_1397</name>
</gene>
<feature type="compositionally biased region" description="Polar residues" evidence="1">
    <location>
        <begin position="1"/>
        <end position="16"/>
    </location>
</feature>
<accession>A0A401X3A2</accession>
<dbReference type="AlphaFoldDB" id="A0A401X3A2"/>
<feature type="region of interest" description="Disordered" evidence="1">
    <location>
        <begin position="1"/>
        <end position="21"/>
    </location>
</feature>
<sequence length="635" mass="67501">MADGSVQQTDANQQNGYAKLDGSGHVTVPVTGSVAAAPANAAGDTVSSIADTAKSAATTASSAVQTNGGDASKTLAGSGLSSSVPRTIASRVNDVVNVRDFGAVLDGAHAASDQAAIDAAFSATDNSDVVIPAQGGLTWPSNTYIPASSAPVRVMVNGRLANNPRSYVNVSVNHSADWVTDFGGSRPVFSSQAFNTSNAFAFSRYEQDGQGYRLNTGFYNINDNATDYSSVSSDVIHPGLFVYSASTARSRGGQDGITQTYNSGGLRGYDSPEVAYHVTYNAYGTNWGWVQNPVLNEFNGWNCGSDDWSGTTSTVGACIRAMSEWDLDISSPERPESYYNPQFGSHSYINLGGWAMPNLTWSAGASISAHQLIDVVNSADSKTYIYEAEATGTTGTTVPAFAFNETADITDGTVTWRFKGLKRVQISKGIGIGSQKGELEFGTFLETEASSYFYNAIMDFSLANWTNTDTRTHAWVRTPANSWWDMSADGTAAGQNNHRLGISTAYGNHLSYQVQGIEKLTVDDNGVATFAGGVRLGASTEPVLATRKQIVQSNGSNNIGVTWDGNDFAINVDGTDEGYLLHSKTLNEFTYTVVAVPASSTSACAKNNTAYDTNYFYVCAATNQWIRFPKDTANW</sequence>
<keyword evidence="3" id="KW-1185">Reference proteome</keyword>
<name>A0A401X3A2_ACEPA</name>
<dbReference type="Gene3D" id="2.160.20.10">
    <property type="entry name" value="Single-stranded right-handed beta-helix, Pectin lyase-like"/>
    <property type="match status" value="1"/>
</dbReference>
<dbReference type="InterPro" id="IPR012334">
    <property type="entry name" value="Pectin_lyas_fold"/>
</dbReference>
<proteinExistence type="predicted"/>
<protein>
    <submittedName>
        <fullName evidence="2">Uncharacterized protein</fullName>
    </submittedName>
</protein>
<evidence type="ECO:0000313" key="3">
    <source>
        <dbReference type="Proteomes" id="UP000287385"/>
    </source>
</evidence>
<comment type="caution">
    <text evidence="2">The sequence shown here is derived from an EMBL/GenBank/DDBJ whole genome shotgun (WGS) entry which is preliminary data.</text>
</comment>